<feature type="compositionally biased region" description="Basic and acidic residues" evidence="1">
    <location>
        <begin position="300"/>
        <end position="320"/>
    </location>
</feature>
<feature type="region of interest" description="Disordered" evidence="1">
    <location>
        <begin position="124"/>
        <end position="365"/>
    </location>
</feature>
<evidence type="ECO:0000256" key="1">
    <source>
        <dbReference type="SAM" id="MobiDB-lite"/>
    </source>
</evidence>
<feature type="region of interest" description="Disordered" evidence="1">
    <location>
        <begin position="18"/>
        <end position="81"/>
    </location>
</feature>
<name>A0A914V0N1_9BILA</name>
<protein>
    <submittedName>
        <fullName evidence="3">Uncharacterized protein</fullName>
    </submittedName>
</protein>
<evidence type="ECO:0000313" key="3">
    <source>
        <dbReference type="WBParaSite" id="PSAMB.scaffold1420size31717.g13018.t1"/>
    </source>
</evidence>
<organism evidence="2 3">
    <name type="scientific">Plectus sambesii</name>
    <dbReference type="NCBI Taxonomy" id="2011161"/>
    <lineage>
        <taxon>Eukaryota</taxon>
        <taxon>Metazoa</taxon>
        <taxon>Ecdysozoa</taxon>
        <taxon>Nematoda</taxon>
        <taxon>Chromadorea</taxon>
        <taxon>Plectida</taxon>
        <taxon>Plectina</taxon>
        <taxon>Plectoidea</taxon>
        <taxon>Plectidae</taxon>
        <taxon>Plectus</taxon>
    </lineage>
</organism>
<evidence type="ECO:0000313" key="2">
    <source>
        <dbReference type="Proteomes" id="UP000887566"/>
    </source>
</evidence>
<dbReference type="AlphaFoldDB" id="A0A914V0N1"/>
<sequence length="419" mass="46038">MAASLAASRKLIERLLPNRAPSFEPSRPRSKIRRGRHYEDAEAAYEAAMANQEVEEERERRQAEGLEDSSSLHVLDESDLRELERKRQQKLKFDLIKEQIAIQQKRVDAEMDRMPDFNPAHDEMPTFRLSSGSTDPFDDSSLVEETRHQSRGPCVDISNSNGGEQLSPLGSPISGDAKHVPRRSARLSTVSDIEHVKHAELITSSTPIKDKKDREQDREDESTDPPVVAQSISAQSVSAQSVSAQSISAQSDLASTAETDQENQTPIEVDSVAEETPEEEEIRPKQSPKASPASVTKVKKTVEGKEKEKEREQAAADEIRSPVSKRSKGRGSTSSSATPPSPSPTIRPLSSSKFVGTPRPSGTPNVLLRSVLHKATMERVTRFAPTTPRVNSTLLIARAPPKSGTSRRTRASVFSGVVK</sequence>
<feature type="compositionally biased region" description="Basic and acidic residues" evidence="1">
    <location>
        <begin position="208"/>
        <end position="217"/>
    </location>
</feature>
<reference evidence="3" key="1">
    <citation type="submission" date="2022-11" db="UniProtKB">
        <authorList>
            <consortium name="WormBaseParasite"/>
        </authorList>
    </citation>
    <scope>IDENTIFICATION</scope>
</reference>
<proteinExistence type="predicted"/>
<dbReference type="WBParaSite" id="PSAMB.scaffold1420size31717.g13018.t1">
    <property type="protein sequence ID" value="PSAMB.scaffold1420size31717.g13018.t1"/>
    <property type="gene ID" value="PSAMB.scaffold1420size31717.g13018"/>
</dbReference>
<accession>A0A914V0N1</accession>
<feature type="compositionally biased region" description="Acidic residues" evidence="1">
    <location>
        <begin position="271"/>
        <end position="281"/>
    </location>
</feature>
<keyword evidence="2" id="KW-1185">Reference proteome</keyword>
<feature type="region of interest" description="Disordered" evidence="1">
    <location>
        <begin position="398"/>
        <end position="419"/>
    </location>
</feature>
<dbReference type="Proteomes" id="UP000887566">
    <property type="component" value="Unplaced"/>
</dbReference>
<feature type="compositionally biased region" description="Polar residues" evidence="1">
    <location>
        <begin position="252"/>
        <end position="266"/>
    </location>
</feature>
<feature type="compositionally biased region" description="Low complexity" evidence="1">
    <location>
        <begin position="227"/>
        <end position="251"/>
    </location>
</feature>